<reference evidence="3 4" key="1">
    <citation type="submission" date="2018-10" db="EMBL/GenBank/DDBJ databases">
        <title>Genomic Encyclopedia of Type Strains, Phase IV (KMG-IV): sequencing the most valuable type-strain genomes for metagenomic binning, comparative biology and taxonomic classification.</title>
        <authorList>
            <person name="Goeker M."/>
        </authorList>
    </citation>
    <scope>NUCLEOTIDE SEQUENCE [LARGE SCALE GENOMIC DNA]</scope>
    <source>
        <strain evidence="3 4">DSM 4734</strain>
    </source>
</reference>
<proteinExistence type="predicted"/>
<gene>
    <name evidence="3" type="ORF">C7435_0144</name>
</gene>
<dbReference type="Pfam" id="PF01497">
    <property type="entry name" value="Peripla_BP_2"/>
    <property type="match status" value="1"/>
</dbReference>
<organism evidence="3 4">
    <name type="scientific">Maricaulis maris</name>
    <dbReference type="NCBI Taxonomy" id="74318"/>
    <lineage>
        <taxon>Bacteria</taxon>
        <taxon>Pseudomonadati</taxon>
        <taxon>Pseudomonadota</taxon>
        <taxon>Alphaproteobacteria</taxon>
        <taxon>Maricaulales</taxon>
        <taxon>Maricaulaceae</taxon>
        <taxon>Maricaulis</taxon>
    </lineage>
</organism>
<feature type="signal peptide" evidence="1">
    <location>
        <begin position="1"/>
        <end position="19"/>
    </location>
</feature>
<dbReference type="Gene3D" id="3.40.50.1980">
    <property type="entry name" value="Nitrogenase molybdenum iron protein domain"/>
    <property type="match status" value="2"/>
</dbReference>
<evidence type="ECO:0000259" key="2">
    <source>
        <dbReference type="Pfam" id="PF01497"/>
    </source>
</evidence>
<dbReference type="EMBL" id="RBIM01000001">
    <property type="protein sequence ID" value="RKR03707.1"/>
    <property type="molecule type" value="Genomic_DNA"/>
</dbReference>
<feature type="domain" description="Fe/B12 periplasmic-binding" evidence="2">
    <location>
        <begin position="78"/>
        <end position="253"/>
    </location>
</feature>
<dbReference type="AlphaFoldDB" id="A0A495DL94"/>
<dbReference type="InterPro" id="IPR050902">
    <property type="entry name" value="ABC_Transporter_SBP"/>
</dbReference>
<dbReference type="SUPFAM" id="SSF53807">
    <property type="entry name" value="Helical backbone' metal receptor"/>
    <property type="match status" value="1"/>
</dbReference>
<dbReference type="Proteomes" id="UP000273675">
    <property type="component" value="Unassembled WGS sequence"/>
</dbReference>
<keyword evidence="1" id="KW-0732">Signal</keyword>
<protein>
    <submittedName>
        <fullName evidence="3">Iron complex transport system substrate-binding protein</fullName>
    </submittedName>
</protein>
<accession>A0A495DL94</accession>
<evidence type="ECO:0000313" key="3">
    <source>
        <dbReference type="EMBL" id="RKR03707.1"/>
    </source>
</evidence>
<comment type="caution">
    <text evidence="3">The sequence shown here is derived from an EMBL/GenBank/DDBJ whole genome shotgun (WGS) entry which is preliminary data.</text>
</comment>
<sequence>MSACVSATASLLLAPQGLAQEATPHVGVASASLCADAYVLAVVPMESISALSWQVDQPVSVAPSWSRGLPKAWPDAARLLALAPALTVFGTGEAGRTGRLLERSGQTVFELAWADDFDAVRGNLRALGAATGQAEAADAVIADIDARLAEMVRRAEARARTPRIAYLSVSGGSAGAGTYIDTAIVAAGGINVVAENGAVGWTRSDPEFALTLEADIVLTSFFIDGYASTFNRARRHAAYRRLLDHPERAEIPAGLWPCAGPRLVDAAELIADAIDAWEDGA</sequence>
<dbReference type="InterPro" id="IPR002491">
    <property type="entry name" value="ABC_transptr_periplasmic_BD"/>
</dbReference>
<feature type="chain" id="PRO_5019721634" evidence="1">
    <location>
        <begin position="20"/>
        <end position="281"/>
    </location>
</feature>
<name>A0A495DL94_9PROT</name>
<dbReference type="PANTHER" id="PTHR30535:SF34">
    <property type="entry name" value="MOLYBDATE-BINDING PROTEIN MOLA"/>
    <property type="match status" value="1"/>
</dbReference>
<evidence type="ECO:0000256" key="1">
    <source>
        <dbReference type="SAM" id="SignalP"/>
    </source>
</evidence>
<evidence type="ECO:0000313" key="4">
    <source>
        <dbReference type="Proteomes" id="UP000273675"/>
    </source>
</evidence>
<dbReference type="PANTHER" id="PTHR30535">
    <property type="entry name" value="VITAMIN B12-BINDING PROTEIN"/>
    <property type="match status" value="1"/>
</dbReference>